<protein>
    <submittedName>
        <fullName evidence="1">Uncharacterized protein</fullName>
    </submittedName>
</protein>
<evidence type="ECO:0000313" key="1">
    <source>
        <dbReference type="EMBL" id="MES1922862.1"/>
    </source>
</evidence>
<sequence>MLSKKLGTDVSYFFPASSGEDKTAKVQDKGVTINIPSVDPKNAKDLFTLISEFSRIKDKGVRKKFLTLISSFADNEDGNIDEKIDESSESDD</sequence>
<accession>A0ABV2AT81</accession>
<evidence type="ECO:0000313" key="2">
    <source>
        <dbReference type="Proteomes" id="UP001439008"/>
    </source>
</evidence>
<organism evidence="1 2">
    <name type="scientific">Bonamia ostreae</name>
    <dbReference type="NCBI Taxonomy" id="126728"/>
    <lineage>
        <taxon>Eukaryota</taxon>
        <taxon>Sar</taxon>
        <taxon>Rhizaria</taxon>
        <taxon>Endomyxa</taxon>
        <taxon>Ascetosporea</taxon>
        <taxon>Haplosporida</taxon>
        <taxon>Bonamia</taxon>
    </lineage>
</organism>
<keyword evidence="2" id="KW-1185">Reference proteome</keyword>
<dbReference type="Proteomes" id="UP001439008">
    <property type="component" value="Unassembled WGS sequence"/>
</dbReference>
<reference evidence="1 2" key="1">
    <citation type="journal article" date="2024" name="BMC Biol.">
        <title>Comparative genomics of Ascetosporea gives new insight into the evolutionary basis for animal parasitism in Rhizaria.</title>
        <authorList>
            <person name="Hiltunen Thoren M."/>
            <person name="Onut-Brannstrom I."/>
            <person name="Alfjorden A."/>
            <person name="Peckova H."/>
            <person name="Swords F."/>
            <person name="Hooper C."/>
            <person name="Holzer A.S."/>
            <person name="Bass D."/>
            <person name="Burki F."/>
        </authorList>
    </citation>
    <scope>NUCLEOTIDE SEQUENCE [LARGE SCALE GENOMIC DNA]</scope>
    <source>
        <strain evidence="1">20-A016</strain>
    </source>
</reference>
<name>A0ABV2AT81_9EUKA</name>
<gene>
    <name evidence="1" type="ORF">MHBO_004390</name>
</gene>
<dbReference type="EMBL" id="JBDODL010003913">
    <property type="protein sequence ID" value="MES1922862.1"/>
    <property type="molecule type" value="Genomic_DNA"/>
</dbReference>
<proteinExistence type="predicted"/>
<comment type="caution">
    <text evidence="1">The sequence shown here is derived from an EMBL/GenBank/DDBJ whole genome shotgun (WGS) entry which is preliminary data.</text>
</comment>